<protein>
    <submittedName>
        <fullName evidence="2">Uncharacterized protein</fullName>
    </submittedName>
</protein>
<gene>
    <name evidence="2" type="ORF">ELQ90_04045</name>
</gene>
<evidence type="ECO:0000313" key="3">
    <source>
        <dbReference type="Proteomes" id="UP000288547"/>
    </source>
</evidence>
<reference evidence="2 3" key="1">
    <citation type="submission" date="2018-12" db="EMBL/GenBank/DDBJ databases">
        <authorList>
            <person name="Li F."/>
        </authorList>
    </citation>
    <scope>NUCLEOTIDE SEQUENCE [LARGE SCALE GENOMIC DNA]</scope>
    <source>
        <strain evidence="2 3">11W25H-1</strain>
    </source>
</reference>
<dbReference type="AlphaFoldDB" id="A0A444PZ66"/>
<name>A0A444PZ66_9MICO</name>
<proteinExistence type="predicted"/>
<organism evidence="2 3">
    <name type="scientific">Labedella phragmitis</name>
    <dbReference type="NCBI Taxonomy" id="2498849"/>
    <lineage>
        <taxon>Bacteria</taxon>
        <taxon>Bacillati</taxon>
        <taxon>Actinomycetota</taxon>
        <taxon>Actinomycetes</taxon>
        <taxon>Micrococcales</taxon>
        <taxon>Microbacteriaceae</taxon>
        <taxon>Labedella</taxon>
    </lineage>
</organism>
<sequence>MSIDARFVSVPSSSFAALVIEVPKDDQADAASPSFPVSASGRTTPICARASMTNSPNSPSGVVGPGAFALGTE</sequence>
<evidence type="ECO:0000256" key="1">
    <source>
        <dbReference type="SAM" id="MobiDB-lite"/>
    </source>
</evidence>
<comment type="caution">
    <text evidence="2">The sequence shown here is derived from an EMBL/GenBank/DDBJ whole genome shotgun (WGS) entry which is preliminary data.</text>
</comment>
<dbReference type="EMBL" id="RZNB01000001">
    <property type="protein sequence ID" value="RWZ53103.1"/>
    <property type="molecule type" value="Genomic_DNA"/>
</dbReference>
<feature type="region of interest" description="Disordered" evidence="1">
    <location>
        <begin position="51"/>
        <end position="73"/>
    </location>
</feature>
<keyword evidence="3" id="KW-1185">Reference proteome</keyword>
<dbReference type="RefSeq" id="WP_128493946.1">
    <property type="nucleotide sequence ID" value="NZ_RZNB01000001.1"/>
</dbReference>
<feature type="compositionally biased region" description="Polar residues" evidence="1">
    <location>
        <begin position="51"/>
        <end position="60"/>
    </location>
</feature>
<dbReference type="Proteomes" id="UP000288547">
    <property type="component" value="Unassembled WGS sequence"/>
</dbReference>
<evidence type="ECO:0000313" key="2">
    <source>
        <dbReference type="EMBL" id="RWZ53103.1"/>
    </source>
</evidence>
<accession>A0A444PZ66</accession>